<comment type="caution">
    <text evidence="1">The sequence shown here is derived from an EMBL/GenBank/DDBJ whole genome shotgun (WGS) entry which is preliminary data.</text>
</comment>
<reference evidence="1" key="1">
    <citation type="submission" date="2021-02" db="EMBL/GenBank/DDBJ databases">
        <authorList>
            <consortium name="DOE Joint Genome Institute"/>
            <person name="Ahrendt S."/>
            <person name="Looney B.P."/>
            <person name="Miyauchi S."/>
            <person name="Morin E."/>
            <person name="Drula E."/>
            <person name="Courty P.E."/>
            <person name="Chicoki N."/>
            <person name="Fauchery L."/>
            <person name="Kohler A."/>
            <person name="Kuo A."/>
            <person name="Labutti K."/>
            <person name="Pangilinan J."/>
            <person name="Lipzen A."/>
            <person name="Riley R."/>
            <person name="Andreopoulos W."/>
            <person name="He G."/>
            <person name="Johnson J."/>
            <person name="Barry K.W."/>
            <person name="Grigoriev I.V."/>
            <person name="Nagy L."/>
            <person name="Hibbett D."/>
            <person name="Henrissat B."/>
            <person name="Matheny P.B."/>
            <person name="Labbe J."/>
            <person name="Martin F."/>
        </authorList>
    </citation>
    <scope>NUCLEOTIDE SEQUENCE</scope>
    <source>
        <strain evidence="1">EC-137</strain>
    </source>
</reference>
<dbReference type="EMBL" id="MU273699">
    <property type="protein sequence ID" value="KAI0029097.1"/>
    <property type="molecule type" value="Genomic_DNA"/>
</dbReference>
<protein>
    <submittedName>
        <fullName evidence="1">HAD-like protein</fullName>
    </submittedName>
</protein>
<sequence length="255" mass="27592">MPIRLVTFDALYTLLEPRAPVAVQYADLFRPYLGSLDPAAIRAAFKPAFKRAQITAPNAPEHFWTAVLRETALAAGADPAALAASLPALVPAALHRFSSREGYTLYDDTLPALEKLRGMGVMTGLVSNADARILDALADLGAAHLLNPILLGERDGPPKPAMALFHRAAVRAGVEHFGEVLHVGDEFENDYNAAWNASVPAVLLRRPGADAAAHREDEAPDAQLAETVASLDEVVTHVELANKPPRPPRRQRRWE</sequence>
<accession>A0ACB8QBH9</accession>
<name>A0ACB8QBH9_9AGAM</name>
<evidence type="ECO:0000313" key="1">
    <source>
        <dbReference type="EMBL" id="KAI0029097.1"/>
    </source>
</evidence>
<reference evidence="1" key="2">
    <citation type="journal article" date="2022" name="New Phytol.">
        <title>Evolutionary transition to the ectomycorrhizal habit in the genomes of a hyperdiverse lineage of mushroom-forming fungi.</title>
        <authorList>
            <person name="Looney B."/>
            <person name="Miyauchi S."/>
            <person name="Morin E."/>
            <person name="Drula E."/>
            <person name="Courty P.E."/>
            <person name="Kohler A."/>
            <person name="Kuo A."/>
            <person name="LaButti K."/>
            <person name="Pangilinan J."/>
            <person name="Lipzen A."/>
            <person name="Riley R."/>
            <person name="Andreopoulos W."/>
            <person name="He G."/>
            <person name="Johnson J."/>
            <person name="Nolan M."/>
            <person name="Tritt A."/>
            <person name="Barry K.W."/>
            <person name="Grigoriev I.V."/>
            <person name="Nagy L.G."/>
            <person name="Hibbett D."/>
            <person name="Henrissat B."/>
            <person name="Matheny P.B."/>
            <person name="Labbe J."/>
            <person name="Martin F.M."/>
        </authorList>
    </citation>
    <scope>NUCLEOTIDE SEQUENCE</scope>
    <source>
        <strain evidence="1">EC-137</strain>
    </source>
</reference>
<keyword evidence="2" id="KW-1185">Reference proteome</keyword>
<organism evidence="1 2">
    <name type="scientific">Vararia minispora EC-137</name>
    <dbReference type="NCBI Taxonomy" id="1314806"/>
    <lineage>
        <taxon>Eukaryota</taxon>
        <taxon>Fungi</taxon>
        <taxon>Dikarya</taxon>
        <taxon>Basidiomycota</taxon>
        <taxon>Agaricomycotina</taxon>
        <taxon>Agaricomycetes</taxon>
        <taxon>Russulales</taxon>
        <taxon>Lachnocladiaceae</taxon>
        <taxon>Vararia</taxon>
    </lineage>
</organism>
<dbReference type="Proteomes" id="UP000814128">
    <property type="component" value="Unassembled WGS sequence"/>
</dbReference>
<gene>
    <name evidence="1" type="ORF">K488DRAFT_89088</name>
</gene>
<evidence type="ECO:0000313" key="2">
    <source>
        <dbReference type="Proteomes" id="UP000814128"/>
    </source>
</evidence>
<proteinExistence type="predicted"/>